<organism evidence="2 3">
    <name type="scientific">Paramecium octaurelia</name>
    <dbReference type="NCBI Taxonomy" id="43137"/>
    <lineage>
        <taxon>Eukaryota</taxon>
        <taxon>Sar</taxon>
        <taxon>Alveolata</taxon>
        <taxon>Ciliophora</taxon>
        <taxon>Intramacronucleata</taxon>
        <taxon>Oligohymenophorea</taxon>
        <taxon>Peniculida</taxon>
        <taxon>Parameciidae</taxon>
        <taxon>Paramecium</taxon>
    </lineage>
</organism>
<proteinExistence type="predicted"/>
<evidence type="ECO:0000313" key="2">
    <source>
        <dbReference type="EMBL" id="CAD8186720.1"/>
    </source>
</evidence>
<name>A0A8S1WCR8_PAROT</name>
<dbReference type="SMART" id="SM00639">
    <property type="entry name" value="PSA"/>
    <property type="match status" value="28"/>
</dbReference>
<comment type="caution">
    <text evidence="2">The sequence shown here is derived from an EMBL/GenBank/DDBJ whole genome shotgun (WGS) entry which is preliminary data.</text>
</comment>
<dbReference type="InterPro" id="IPR002895">
    <property type="entry name" value="Paramecium_SA"/>
</dbReference>
<dbReference type="Pfam" id="PF01508">
    <property type="entry name" value="Paramecium_SA"/>
    <property type="match status" value="14"/>
</dbReference>
<dbReference type="OrthoDB" id="10045365at2759"/>
<accession>A0A8S1WCR8</accession>
<dbReference type="OMA" id="KGDKFEC"/>
<protein>
    <submittedName>
        <fullName evidence="2">Uncharacterized protein</fullName>
    </submittedName>
</protein>
<evidence type="ECO:0000313" key="3">
    <source>
        <dbReference type="Proteomes" id="UP000683925"/>
    </source>
</evidence>
<evidence type="ECO:0000256" key="1">
    <source>
        <dbReference type="SAM" id="SignalP"/>
    </source>
</evidence>
<dbReference type="EMBL" id="CAJJDP010000087">
    <property type="protein sequence ID" value="CAD8186720.1"/>
    <property type="molecule type" value="Genomic_DNA"/>
</dbReference>
<gene>
    <name evidence="2" type="ORF">POCTA_138.1.T0880175</name>
</gene>
<feature type="chain" id="PRO_5035901924" evidence="1">
    <location>
        <begin position="20"/>
        <end position="2195"/>
    </location>
</feature>
<reference evidence="2" key="1">
    <citation type="submission" date="2021-01" db="EMBL/GenBank/DDBJ databases">
        <authorList>
            <consortium name="Genoscope - CEA"/>
            <person name="William W."/>
        </authorList>
    </citation>
    <scope>NUCLEOTIDE SEQUENCE</scope>
</reference>
<keyword evidence="1" id="KW-0732">Signal</keyword>
<dbReference type="Proteomes" id="UP000683925">
    <property type="component" value="Unassembled WGS sequence"/>
</dbReference>
<feature type="signal peptide" evidence="1">
    <location>
        <begin position="1"/>
        <end position="19"/>
    </location>
</feature>
<keyword evidence="3" id="KW-1185">Reference proteome</keyword>
<sequence length="2195" mass="245413">MSVSLYHLVLFGFLVSTHCQIKVSEACKCQHLLSQNDCQQNLECSWLNQSCQQKPEEQAISTKPESIYCKGRIQEDCSNKIGCAYYNQNCVHFSGCTSYVYTTHNECQLISTQCTSDGVQCIKPRECSKNQKEQLCSTVISSSGSRKCVWENNVCRDQTCNEASELLITDDACDSFMKGCVTNGRGCVDKRLNCYYYDKNCDGMIGSDGLCEQKGDKCQYKDCASAPLTYYTDQQCQYFRKGCRTTGIGCTDQALKSCNTYTGDGEQCLKYIGSSGKCEEGLKGKCQARKCESAPKQYSTDEECKSYSSKCKTTGIGCVAIQLNCNSYTGTKQECERRIGADGRCTAQNTEQSQQCKARICSDGLFSTDSECGQYQFNCISNGVECTSVLMSCYKYKGDAEKCKKYRGTEGRCTIGENGYCAVNACENADFKTNQECQSVQSYCLTNGTKCVTADTCPNTLQQITCLASDKCQWAEQCVTNECKYFLRKGMCLGHSSNVECFWEGSSCVDKQCKHAGQQYRTNQDCQLFLPNCITNGQGCVDVSAPCEEYVGDEDTCTNYKGNNGKIPCLYYPATQKCRSKTCQDNQSAKSQKECDDTLEGCKFRGTYGCVDQNASCEEFQGNTEQCYALNNKCSQNLGESGKCRPLDCYDNSVALEDYECNLFKSGCVTKGVGCIASTAQCTQYFGNSIDDCSKFVGNGKKCWYEQVSSGQCVDKQCSHNVDAQTDYECIKFLQGCVFNGKGCQDAELTCDTYEGDEDTCAKYRGNGLQCVRVDYCEDRKCSDVQNPLSLKECEEYLSICAFDGGKCIEKEDSCDYYYGYSQEQCQILVNADGDLCTYSDKEQYCTNRLCKDAQNVKSQQDCTSYRKNCIFNGIENCEEVKDSCSTYVGFSEQGCQDAKDKTGKGCWFDKDGKCKDRTCLETLAEYSNDICKALDPSCIYTGSKCIRKLNNCNDYKNVSENECKFIPGCWWSSNDQKCKIRECSDNITNPSDENCRIHLETCRFDGDNKCVDEKDNCNNYINFNLNGCKEVTNKKKEKCWYKDQSSNCVDRTCSDNLQFYSAEICIDHLSTCRYNGFRCQDAKDTCIQYVGFSKEACAVVTTKTNESCWYQGESSICVNASCENEIQDPSPENCYKHLSTCRFNGTRCIQQRSNCNDYIGSEQVCQGLTDASNNQCWYDIRNTSGLDINCILKECSNQQHAYSSDICQKYIVKNVNNKQTPNCTYDGIKCINIQNYCSQYIGFSSDQCLNVTTLSGETCFQDLNNYSMKCRARICSDNQTAVNDLQCDQFLKGCVTTGKGCTDSTQPCNTFMGSQSSCLKFVGNQKKCRGQNLITRCSVRECFHDQQSTTDIECNSYLEGCVTNGKGCISSLEPCSSYIGDLQTCSKFKGNGRLCYSDSLVDIHLCRDRQCSDNSDAANDSDCNTFMPGCVNKGSGCIEDTQPCSSYQGTQAQCSLFKGEKGTKPCWNVASATSNSSCIDRECSHMIRGTNTIECNSFLEGCVSDGFQCLTKRYCSQFYGTVKTCRLFDAFDKPCKGVDDSIKQCKQLQCIDAPNNYDTDEKCNQFKPGCKTTGYGCIDIGTCEMISSKQLCKERPDCQFIQGCINTIKVCMQITKYSQCLNNSNMKCSWDYQTKSCRDWICSDASVLLKKHEECQALNQNCTTTGNGCIEISHCNKYYNKLACLSAISLGYSKKCVWEFDPICLNPLSSEYTKKCEFEPFICRDKDCKDAPSQYNEDIYCYELSPHCVTSGQGCTYKEYSCEDLLVKDKCTQDYQKKPCLWMNLTQTCVTFSQCSDIQKTTLSECQEYSQYCTSNGTNCISYQKCSEYTNSTSCKIGTEGQCGWVIEQTNQEPTCQIFGKCSDILGSTKENCQQYSDTCTSDGQRCIEIGICQSYKTKYGCNSSGIDGICFWNESQATPACSLQQCSNIPLVPYMTYQYCSTYNPKLNCTTNTIYCVDKKLCSQYSEQECYEGTDGPCIFALPLKQSSGTNLCRAKDCIDYIETTTEACSKLKSGCISNGFRCLNKLNCDEYTTETSCDSDGLDGICVFDNQKCSKMTQCEDANNSYTACSKKSKVCRFTYEKTSDTNNDTNKTKCSKIECSNSLNCSPVLSFDESEVTVCIQKSKSECVQGFPYQLSQSRCYNKSHSTYRWNPSTSKCEKCIPTQVDNENPPGKTDQLLFTSIILMLIIIAI</sequence>